<gene>
    <name evidence="1" type="ORF">LCGC14_2077040</name>
</gene>
<dbReference type="Pfam" id="PF05869">
    <property type="entry name" value="Dam"/>
    <property type="match status" value="1"/>
</dbReference>
<evidence type="ECO:0000313" key="1">
    <source>
        <dbReference type="EMBL" id="KKL73230.1"/>
    </source>
</evidence>
<accession>A0A0F9GV43</accession>
<organism evidence="1">
    <name type="scientific">marine sediment metagenome</name>
    <dbReference type="NCBI Taxonomy" id="412755"/>
    <lineage>
        <taxon>unclassified sequences</taxon>
        <taxon>metagenomes</taxon>
        <taxon>ecological metagenomes</taxon>
    </lineage>
</organism>
<sequence>LKKGLFDGWLDNVFVNPPYSSIKLWVRLCYEYSLEGHLVVMLIPSRTDTRWWHDYVMKADEIRFIKGRLKFNDGKGSAPFPSAIVVFRLPTKRSKSK</sequence>
<evidence type="ECO:0008006" key="2">
    <source>
        <dbReference type="Google" id="ProtNLM"/>
    </source>
</evidence>
<dbReference type="AlphaFoldDB" id="A0A0F9GV43"/>
<dbReference type="GO" id="GO:0003677">
    <property type="term" value="F:DNA binding"/>
    <property type="evidence" value="ECO:0007669"/>
    <property type="project" value="InterPro"/>
</dbReference>
<feature type="non-terminal residue" evidence="1">
    <location>
        <position position="1"/>
    </location>
</feature>
<dbReference type="GO" id="GO:0009307">
    <property type="term" value="P:DNA restriction-modification system"/>
    <property type="evidence" value="ECO:0007669"/>
    <property type="project" value="InterPro"/>
</dbReference>
<name>A0A0F9GV43_9ZZZZ</name>
<protein>
    <recommendedName>
        <fullName evidence="2">Adenine methyltransferase</fullName>
    </recommendedName>
</protein>
<reference evidence="1" key="1">
    <citation type="journal article" date="2015" name="Nature">
        <title>Complex archaea that bridge the gap between prokaryotes and eukaryotes.</title>
        <authorList>
            <person name="Spang A."/>
            <person name="Saw J.H."/>
            <person name="Jorgensen S.L."/>
            <person name="Zaremba-Niedzwiedzka K."/>
            <person name="Martijn J."/>
            <person name="Lind A.E."/>
            <person name="van Eijk R."/>
            <person name="Schleper C."/>
            <person name="Guy L."/>
            <person name="Ettema T.J."/>
        </authorList>
    </citation>
    <scope>NUCLEOTIDE SEQUENCE</scope>
</reference>
<dbReference type="GO" id="GO:0009007">
    <property type="term" value="F:site-specific DNA-methyltransferase (adenine-specific) activity"/>
    <property type="evidence" value="ECO:0007669"/>
    <property type="project" value="InterPro"/>
</dbReference>
<dbReference type="InterPro" id="IPR008593">
    <property type="entry name" value="Dam_MeTrfase"/>
</dbReference>
<proteinExistence type="predicted"/>
<dbReference type="EMBL" id="LAZR01025027">
    <property type="protein sequence ID" value="KKL73230.1"/>
    <property type="molecule type" value="Genomic_DNA"/>
</dbReference>
<comment type="caution">
    <text evidence="1">The sequence shown here is derived from an EMBL/GenBank/DDBJ whole genome shotgun (WGS) entry which is preliminary data.</text>
</comment>